<dbReference type="EMBL" id="MIGC01005893">
    <property type="protein sequence ID" value="PHJ16473.1"/>
    <property type="molecule type" value="Genomic_DNA"/>
</dbReference>
<feature type="compositionally biased region" description="Gly residues" evidence="1">
    <location>
        <begin position="176"/>
        <end position="187"/>
    </location>
</feature>
<feature type="compositionally biased region" description="Gly residues" evidence="1">
    <location>
        <begin position="2087"/>
        <end position="2103"/>
    </location>
</feature>
<dbReference type="VEuPathDB" id="ToxoDB:CSUI_009713"/>
<feature type="compositionally biased region" description="Basic and acidic residues" evidence="1">
    <location>
        <begin position="1718"/>
        <end position="1739"/>
    </location>
</feature>
<feature type="region of interest" description="Disordered" evidence="1">
    <location>
        <begin position="23"/>
        <end position="86"/>
    </location>
</feature>
<proteinExistence type="predicted"/>
<feature type="compositionally biased region" description="Basic and acidic residues" evidence="1">
    <location>
        <begin position="1539"/>
        <end position="1548"/>
    </location>
</feature>
<feature type="compositionally biased region" description="Basic and acidic residues" evidence="1">
    <location>
        <begin position="1190"/>
        <end position="1201"/>
    </location>
</feature>
<feature type="compositionally biased region" description="Basic and acidic residues" evidence="1">
    <location>
        <begin position="1235"/>
        <end position="1255"/>
    </location>
</feature>
<accession>A0A2C6KJA0</accession>
<organism evidence="2 3">
    <name type="scientific">Cystoisospora suis</name>
    <dbReference type="NCBI Taxonomy" id="483139"/>
    <lineage>
        <taxon>Eukaryota</taxon>
        <taxon>Sar</taxon>
        <taxon>Alveolata</taxon>
        <taxon>Apicomplexa</taxon>
        <taxon>Conoidasida</taxon>
        <taxon>Coccidia</taxon>
        <taxon>Eucoccidiorida</taxon>
        <taxon>Eimeriorina</taxon>
        <taxon>Sarcocystidae</taxon>
        <taxon>Cystoisospora</taxon>
    </lineage>
</organism>
<feature type="compositionally biased region" description="Basic and acidic residues" evidence="1">
    <location>
        <begin position="587"/>
        <end position="603"/>
    </location>
</feature>
<feature type="compositionally biased region" description="Basic and acidic residues" evidence="1">
    <location>
        <begin position="954"/>
        <end position="968"/>
    </location>
</feature>
<feature type="compositionally biased region" description="Basic and acidic residues" evidence="1">
    <location>
        <begin position="1108"/>
        <end position="1145"/>
    </location>
</feature>
<feature type="compositionally biased region" description="Basic and acidic residues" evidence="1">
    <location>
        <begin position="1470"/>
        <end position="1479"/>
    </location>
</feature>
<feature type="compositionally biased region" description="Low complexity" evidence="1">
    <location>
        <begin position="116"/>
        <end position="154"/>
    </location>
</feature>
<evidence type="ECO:0000313" key="2">
    <source>
        <dbReference type="EMBL" id="PHJ16473.1"/>
    </source>
</evidence>
<feature type="compositionally biased region" description="Low complexity" evidence="1">
    <location>
        <begin position="1336"/>
        <end position="1348"/>
    </location>
</feature>
<feature type="compositionally biased region" description="Basic and acidic residues" evidence="1">
    <location>
        <begin position="1208"/>
        <end position="1219"/>
    </location>
</feature>
<dbReference type="RefSeq" id="XP_067918202.1">
    <property type="nucleotide sequence ID" value="XM_068069824.1"/>
</dbReference>
<sequence>MLFALRELDGRRLYDSHVQVRPDTSSVAAALPPPVVPATSGGGLSTAVHHHRSATYDPDAMGPQHSQHTGGSGSSSSGSSAISSRRRLVPPVALPIEVLPPPRAPLITRTGGGIGVTRHSLSPPRSRLIPSSVRYPAPSGSAAVGGAAGDSSNSTSATIITPGSRPRGVVAVSPGGRVGEMGGGGLGLSPSHRHHHEEEQQQQQVGRGSYGVRTATSPTRGGGAGTRGRSPWSRHHHSYQDGERYYHHGSHRGDSGGSSRGGRLLPHNTGGGGGLSPSSRKEKRMLLPSHYRRSSSRGRGEDSSNSTSRRFSPRGERRGIYYENRREPRVDQLDSSRYYSPSERGERGGRRMTSGERPGGYIHDRGRSHSRYSPLPRDSMKEGSPSRYHPHPHRRDERDESIERIDSHYRNRSPPHAFSRRGRGTSSASPAPPPPPRRLPPPPRLKGGEISEEILDDGDEVNSSYRDVGRRGERSRSSSRAYYQDTRMREEDGSSSGPRGRGGEAGVKKRDWAPDVSCDREYERPGSSRGGRRNHVTTRSSVSHSRERGRFDTRRLQDGDDGVDQYHHRNKKDLVRVSSVDSGRQGRGGEKEGGRRGESREMVRGGSPPAGGLLLRGVFNRGQTHTVSLSPEREAKDEAPGGRMISAVPDPLEDGGIEKVSAHDERERRVPPPLSSSSERRGEGLPRRRDKAVIGHRRVYEERSKSRSISPHLQRLRRDRHDEIEKSLSPSRLPRRESSSHRVVSLVSERKRGGDHLVDSPPRRIERMYPEDRERDTRQLSPSISSSSRGRDDQERPPAGRRQRSPSFRKDSERSSVQSPPTKKLAAVTSSRSRRGSHTSSGRGGGDIVDEAEGSSDMRHRRRLSDGGAMIEEEERDLRRRRLDSPAHSGRGKIEGVSTVQKSRRLTSASSVSLREDEERRDHQVRSRSRSLVEKGGEPYPLPSGGVDGDDDEQKGGKREGGGRREEDSSTVALPAKAEDPRGTSRLNRRRLPSVSNERERHDHDDNEREDDRDHASGPHDPPNHRSPPRRLSSTQGQETEGDSLSIQGQQREDERDVIKRSAASRAGSREATMKGGAGRAQRREGESCEKMDGRSIRGEGPDSSSSGREERGEGEHEAIEFDHDEKERGQRRYHDDGHSDEGRPPKRTATYIDEKGREREYEMEEGDEDDRRGFRGSRDTRRRSMSPSQHERERVWKPSDEGEDFDPTGRNESHEMRDGIGVMRNKGGPSYVLTEREVSLKPRSDRREGGEKGRAGGGAAGGEASSSSYRYSEEDSHHQKRQQKRDDHEEEIGEIQRRKKKPYEGGVIHRDDYQQDNSEKDVSSRDTTTKTTSAGRRGLPPLRSGRSADSNNSKGPMPPGPPAYDEELEGERPIDSHSGRSRKGTGGELTGHDREEPYDEDDVRGATGGGHDGVRERQEEQEGRRKYRDGHGADKLEESRHQDSSSSRRTQMKRDEGGVGRVEAAYENSGRRYEDDDHHHRHHEDDTEGGVVGDERDYHRESRQEILDEEIDRSERGRKGDVPPSPRVVHAPGSSSRNARDNGDLSRERRRRGSSQSSHTGRSFQDSLPKERGGGEETTDRCRRSSRTAAGAVEISNHRNRKMDTGERDPGGGGEEPELVPEKDSTRRRADDVNRGVDGGREEDDHHTNRRGKALDEENDERVVVEDDLVRGVERTGKRGYLPPTSTNSTNDFETDARHHHRSKGSSGGVVVIGGRSRPDYSPERDSRSTDGVRKEMEVLEEVDDRDDSYRREDGEGANANDDRLVDSMCTPSDFSRSGASGSSVIPPPHRLLPSSRPLSSRECGRGRGGEDGGAHGSADVRFPNQGGEHDKRGSTSRVVNEGAPQKRSRVDHDDDGQYPVKGGGGSGGVYEGGEAEGRGEYYSTNKRSRGDYYRPPPRSSAQGERHVIPERQSMHDEDDSNSHSRSRGHHYHPRTENGPRGYSSHHNNRLFSPGGRPMEGGGGGDIQKVNILPVPRKQYVGDPQPYNREDDKGNYSVATPPGSRGGGKYFKTASSGVGGDSLRTDGRHIDPYNNSSNLLPPGHQHHHPRQFGHGPGGGEGGGPSFSEGHSYHHSHPGARRPVTLTGGGGTGGGFPHHGGGQLLPPRREHSPPLRGGVGMRRYAGGGGPAGGRMRS</sequence>
<feature type="compositionally biased region" description="Gly residues" evidence="1">
    <location>
        <begin position="2117"/>
        <end position="2137"/>
    </location>
</feature>
<feature type="compositionally biased region" description="Basic and acidic residues" evidence="1">
    <location>
        <begin position="1494"/>
        <end position="1507"/>
    </location>
</feature>
<feature type="compositionally biased region" description="Basic and acidic residues" evidence="1">
    <location>
        <begin position="1413"/>
        <end position="1444"/>
    </location>
</feature>
<feature type="compositionally biased region" description="Basic and acidic residues" evidence="1">
    <location>
        <begin position="1569"/>
        <end position="1584"/>
    </location>
</feature>
<feature type="compositionally biased region" description="Low complexity" evidence="1">
    <location>
        <begin position="1793"/>
        <end position="1803"/>
    </location>
</feature>
<feature type="compositionally biased region" description="Basic and acidic residues" evidence="1">
    <location>
        <begin position="394"/>
        <end position="409"/>
    </location>
</feature>
<feature type="compositionally biased region" description="Basic and acidic residues" evidence="1">
    <location>
        <begin position="1082"/>
        <end position="1101"/>
    </location>
</feature>
<feature type="compositionally biased region" description="Polar residues" evidence="1">
    <location>
        <begin position="898"/>
        <end position="913"/>
    </location>
</feature>
<feature type="compositionally biased region" description="Gly residues" evidence="1">
    <location>
        <begin position="2055"/>
        <end position="2065"/>
    </location>
</feature>
<feature type="compositionally biased region" description="Basic and acidic residues" evidence="1">
    <location>
        <begin position="678"/>
        <end position="705"/>
    </location>
</feature>
<feature type="compositionally biased region" description="Basic and acidic residues" evidence="1">
    <location>
        <begin position="748"/>
        <end position="778"/>
    </location>
</feature>
<feature type="compositionally biased region" description="Basic and acidic residues" evidence="1">
    <location>
        <begin position="544"/>
        <end position="575"/>
    </location>
</feature>
<feature type="compositionally biased region" description="Low complexity" evidence="1">
    <location>
        <begin position="74"/>
        <end position="83"/>
    </location>
</feature>
<dbReference type="Proteomes" id="UP000221165">
    <property type="component" value="Unassembled WGS sequence"/>
</dbReference>
<gene>
    <name evidence="2" type="ORF">CSUI_009713</name>
</gene>
<feature type="compositionally biased region" description="Basic residues" evidence="1">
    <location>
        <begin position="410"/>
        <end position="423"/>
    </location>
</feature>
<feature type="compositionally biased region" description="Basic and acidic residues" evidence="1">
    <location>
        <begin position="1905"/>
        <end position="1917"/>
    </location>
</feature>
<feature type="compositionally biased region" description="Acidic residues" evidence="1">
    <location>
        <begin position="450"/>
        <end position="460"/>
    </location>
</feature>
<feature type="compositionally biased region" description="Basic and acidic residues" evidence="1">
    <location>
        <begin position="789"/>
        <end position="798"/>
    </location>
</feature>
<feature type="compositionally biased region" description="Basic and acidic residues" evidence="1">
    <location>
        <begin position="1621"/>
        <end position="1678"/>
    </location>
</feature>
<feature type="compositionally biased region" description="Gly residues" evidence="1">
    <location>
        <begin position="1863"/>
        <end position="1873"/>
    </location>
</feature>
<feature type="compositionally biased region" description="Basic and acidic residues" evidence="1">
    <location>
        <begin position="467"/>
        <end position="476"/>
    </location>
</feature>
<feature type="compositionally biased region" description="Pro residues" evidence="1">
    <location>
        <begin position="430"/>
        <end position="444"/>
    </location>
</feature>
<feature type="compositionally biased region" description="Basic and acidic residues" evidence="1">
    <location>
        <begin position="656"/>
        <end position="670"/>
    </location>
</feature>
<feature type="compositionally biased region" description="Low complexity" evidence="1">
    <location>
        <begin position="1774"/>
        <end position="1785"/>
    </location>
</feature>
<feature type="compositionally biased region" description="Basic and acidic residues" evidence="1">
    <location>
        <begin position="1170"/>
        <end position="1180"/>
    </location>
</feature>
<reference evidence="2 3" key="1">
    <citation type="journal article" date="2017" name="Int. J. Parasitol.">
        <title>The genome of the protozoan parasite Cystoisospora suis and a reverse vaccinology approach to identify vaccine candidates.</title>
        <authorList>
            <person name="Palmieri N."/>
            <person name="Shrestha A."/>
            <person name="Ruttkowski B."/>
            <person name="Beck T."/>
            <person name="Vogl C."/>
            <person name="Tomley F."/>
            <person name="Blake D.P."/>
            <person name="Joachim A."/>
        </authorList>
    </citation>
    <scope>NUCLEOTIDE SEQUENCE [LARGE SCALE GENOMIC DNA]</scope>
    <source>
        <strain evidence="2 3">Wien I</strain>
    </source>
</reference>
<name>A0A2C6KJA0_9APIC</name>
<feature type="compositionally biased region" description="Polar residues" evidence="1">
    <location>
        <begin position="1032"/>
        <end position="1050"/>
    </location>
</feature>
<feature type="compositionally biased region" description="Basic and acidic residues" evidence="1">
    <location>
        <begin position="1804"/>
        <end position="1815"/>
    </location>
</feature>
<feature type="compositionally biased region" description="Basic and acidic residues" evidence="1">
    <location>
        <begin position="914"/>
        <end position="937"/>
    </location>
</feature>
<feature type="compositionally biased region" description="Basic and acidic residues" evidence="1">
    <location>
        <begin position="1051"/>
        <end position="1060"/>
    </location>
</feature>
<feature type="compositionally biased region" description="Basic and acidic residues" evidence="1">
    <location>
        <begin position="997"/>
        <end position="1024"/>
    </location>
</feature>
<protein>
    <submittedName>
        <fullName evidence="2">Uncharacterized protein</fullName>
    </submittedName>
</protein>
<keyword evidence="3" id="KW-1185">Reference proteome</keyword>
<feature type="compositionally biased region" description="Basic and acidic residues" evidence="1">
    <location>
        <begin position="631"/>
        <end position="640"/>
    </location>
</feature>
<comment type="caution">
    <text evidence="2">The sequence shown here is derived from an EMBL/GenBank/DDBJ whole genome shotgun (WGS) entry which is preliminary data.</text>
</comment>
<evidence type="ECO:0000313" key="3">
    <source>
        <dbReference type="Proteomes" id="UP000221165"/>
    </source>
</evidence>
<feature type="compositionally biased region" description="Basic and acidic residues" evidence="1">
    <location>
        <begin position="1749"/>
        <end position="1767"/>
    </location>
</feature>
<feature type="compositionally biased region" description="Basic and acidic residues" evidence="1">
    <location>
        <begin position="506"/>
        <end position="526"/>
    </location>
</feature>
<feature type="region of interest" description="Disordered" evidence="1">
    <location>
        <begin position="109"/>
        <end position="2137"/>
    </location>
</feature>
<feature type="compositionally biased region" description="Basic and acidic residues" evidence="1">
    <location>
        <begin position="1308"/>
        <end position="1329"/>
    </location>
</feature>
<feature type="compositionally biased region" description="Low complexity" evidence="1">
    <location>
        <begin position="1555"/>
        <end position="1564"/>
    </location>
</feature>
<feature type="compositionally biased region" description="Basic and acidic residues" evidence="1">
    <location>
        <begin position="238"/>
        <end position="254"/>
    </location>
</feature>
<feature type="compositionally biased region" description="Basic and acidic residues" evidence="1">
    <location>
        <begin position="313"/>
        <end position="334"/>
    </location>
</feature>
<dbReference type="GeneID" id="94433035"/>
<evidence type="ECO:0000256" key="1">
    <source>
        <dbReference type="SAM" id="MobiDB-lite"/>
    </source>
</evidence>